<accession>A0A072TMI8</accession>
<dbReference type="InterPro" id="IPR017930">
    <property type="entry name" value="Myb_dom"/>
</dbReference>
<dbReference type="InterPro" id="IPR051953">
    <property type="entry name" value="Plant_SW-associated_TFs"/>
</dbReference>
<keyword evidence="4 9" id="KW-0238">DNA-binding</keyword>
<evidence type="ECO:0000313" key="11">
    <source>
        <dbReference type="Proteomes" id="UP000002051"/>
    </source>
</evidence>
<evidence type="ECO:0000256" key="1">
    <source>
        <dbReference type="ARBA" id="ARBA00004123"/>
    </source>
</evidence>
<evidence type="ECO:0000256" key="2">
    <source>
        <dbReference type="ARBA" id="ARBA00022737"/>
    </source>
</evidence>
<dbReference type="GO" id="GO:0006355">
    <property type="term" value="P:regulation of DNA-templated transcription"/>
    <property type="evidence" value="ECO:0000318"/>
    <property type="project" value="GO_Central"/>
</dbReference>
<reference evidence="10" key="3">
    <citation type="submission" date="2015-04" db="UniProtKB">
        <authorList>
            <consortium name="EnsemblPlants"/>
        </authorList>
    </citation>
    <scope>IDENTIFICATION</scope>
    <source>
        <strain evidence="10">cv. Jemalong A17</strain>
    </source>
</reference>
<reference evidence="9 11" key="1">
    <citation type="journal article" date="2011" name="Nature">
        <title>The Medicago genome provides insight into the evolution of rhizobial symbioses.</title>
        <authorList>
            <person name="Young N.D."/>
            <person name="Debelle F."/>
            <person name="Oldroyd G.E."/>
            <person name="Geurts R."/>
            <person name="Cannon S.B."/>
            <person name="Udvardi M.K."/>
            <person name="Benedito V.A."/>
            <person name="Mayer K.F."/>
            <person name="Gouzy J."/>
            <person name="Schoof H."/>
            <person name="Van de Peer Y."/>
            <person name="Proost S."/>
            <person name="Cook D.R."/>
            <person name="Meyers B.C."/>
            <person name="Spannagl M."/>
            <person name="Cheung F."/>
            <person name="De Mita S."/>
            <person name="Krishnakumar V."/>
            <person name="Gundlach H."/>
            <person name="Zhou S."/>
            <person name="Mudge J."/>
            <person name="Bharti A.K."/>
            <person name="Murray J.D."/>
            <person name="Naoumkina M.A."/>
            <person name="Rosen B."/>
            <person name="Silverstein K.A."/>
            <person name="Tang H."/>
            <person name="Rombauts S."/>
            <person name="Zhao P.X."/>
            <person name="Zhou P."/>
            <person name="Barbe V."/>
            <person name="Bardou P."/>
            <person name="Bechner M."/>
            <person name="Bellec A."/>
            <person name="Berger A."/>
            <person name="Berges H."/>
            <person name="Bidwell S."/>
            <person name="Bisseling T."/>
            <person name="Choisne N."/>
            <person name="Couloux A."/>
            <person name="Denny R."/>
            <person name="Deshpande S."/>
            <person name="Dai X."/>
            <person name="Doyle J.J."/>
            <person name="Dudez A.M."/>
            <person name="Farmer A.D."/>
            <person name="Fouteau S."/>
            <person name="Franken C."/>
            <person name="Gibelin C."/>
            <person name="Gish J."/>
            <person name="Goldstein S."/>
            <person name="Gonzalez A.J."/>
            <person name="Green P.J."/>
            <person name="Hallab A."/>
            <person name="Hartog M."/>
            <person name="Hua A."/>
            <person name="Humphray S.J."/>
            <person name="Jeong D.H."/>
            <person name="Jing Y."/>
            <person name="Jocker A."/>
            <person name="Kenton S.M."/>
            <person name="Kim D.J."/>
            <person name="Klee K."/>
            <person name="Lai H."/>
            <person name="Lang C."/>
            <person name="Lin S."/>
            <person name="Macmil S.L."/>
            <person name="Magdelenat G."/>
            <person name="Matthews L."/>
            <person name="McCorrison J."/>
            <person name="Monaghan E.L."/>
            <person name="Mun J.H."/>
            <person name="Najar F.Z."/>
            <person name="Nicholson C."/>
            <person name="Noirot C."/>
            <person name="O'Bleness M."/>
            <person name="Paule C.R."/>
            <person name="Poulain J."/>
            <person name="Prion F."/>
            <person name="Qin B."/>
            <person name="Qu C."/>
            <person name="Retzel E.F."/>
            <person name="Riddle C."/>
            <person name="Sallet E."/>
            <person name="Samain S."/>
            <person name="Samson N."/>
            <person name="Sanders I."/>
            <person name="Saurat O."/>
            <person name="Scarpelli C."/>
            <person name="Schiex T."/>
            <person name="Segurens B."/>
            <person name="Severin A.J."/>
            <person name="Sherrier D.J."/>
            <person name="Shi R."/>
            <person name="Sims S."/>
            <person name="Singer S.R."/>
            <person name="Sinharoy S."/>
            <person name="Sterck L."/>
            <person name="Viollet A."/>
            <person name="Wang B.B."/>
            <person name="Wang K."/>
            <person name="Wang M."/>
            <person name="Wang X."/>
            <person name="Warfsmann J."/>
            <person name="Weissenbach J."/>
            <person name="White D.D."/>
            <person name="White J.D."/>
            <person name="Wiley G.B."/>
            <person name="Wincker P."/>
            <person name="Xing Y."/>
            <person name="Yang L."/>
            <person name="Yao Z."/>
            <person name="Ying F."/>
            <person name="Zhai J."/>
            <person name="Zhou L."/>
            <person name="Zuber A."/>
            <person name="Denarie J."/>
            <person name="Dixon R.A."/>
            <person name="May G.D."/>
            <person name="Schwartz D.C."/>
            <person name="Rogers J."/>
            <person name="Quetier F."/>
            <person name="Town C.D."/>
            <person name="Roe B.A."/>
        </authorList>
    </citation>
    <scope>NUCLEOTIDE SEQUENCE [LARGE SCALE GENOMIC DNA]</scope>
    <source>
        <strain evidence="9">A17</strain>
        <strain evidence="10 11">cv. Jemalong A17</strain>
    </source>
</reference>
<keyword evidence="3" id="KW-0805">Transcription regulation</keyword>
<dbReference type="CDD" id="cd00167">
    <property type="entry name" value="SANT"/>
    <property type="match status" value="2"/>
</dbReference>
<dbReference type="EnsemblPlants" id="KEH18386">
    <property type="protein sequence ID" value="KEH18386"/>
    <property type="gene ID" value="MTR_8g017390"/>
</dbReference>
<dbReference type="GO" id="GO:0005634">
    <property type="term" value="C:nucleus"/>
    <property type="evidence" value="ECO:0000318"/>
    <property type="project" value="GO_Central"/>
</dbReference>
<evidence type="ECO:0000313" key="9">
    <source>
        <dbReference type="EMBL" id="KEH18386.1"/>
    </source>
</evidence>
<reference evidence="9 11" key="2">
    <citation type="journal article" date="2014" name="BMC Genomics">
        <title>An improved genome release (version Mt4.0) for the model legume Medicago truncatula.</title>
        <authorList>
            <person name="Tang H."/>
            <person name="Krishnakumar V."/>
            <person name="Bidwell S."/>
            <person name="Rosen B."/>
            <person name="Chan A."/>
            <person name="Zhou S."/>
            <person name="Gentzbittel L."/>
            <person name="Childs K.L."/>
            <person name="Yandell M."/>
            <person name="Gundlach H."/>
            <person name="Mayer K.F."/>
            <person name="Schwartz D.C."/>
            <person name="Town C.D."/>
        </authorList>
    </citation>
    <scope>GENOME REANNOTATION</scope>
    <source>
        <strain evidence="9">A17</strain>
        <strain evidence="10 11">cv. Jemalong A17</strain>
    </source>
</reference>
<keyword evidence="11" id="KW-1185">Reference proteome</keyword>
<dbReference type="AlphaFoldDB" id="A0A072TMI8"/>
<evidence type="ECO:0000259" key="7">
    <source>
        <dbReference type="PROSITE" id="PS50090"/>
    </source>
</evidence>
<keyword evidence="6" id="KW-0539">Nucleus</keyword>
<feature type="domain" description="HTH myb-type" evidence="8">
    <location>
        <begin position="9"/>
        <end position="62"/>
    </location>
</feature>
<dbReference type="PROSITE" id="PS51294">
    <property type="entry name" value="HTH_MYB"/>
    <property type="match status" value="2"/>
</dbReference>
<dbReference type="Pfam" id="PF00249">
    <property type="entry name" value="Myb_DNA-binding"/>
    <property type="match status" value="2"/>
</dbReference>
<evidence type="ECO:0000256" key="3">
    <source>
        <dbReference type="ARBA" id="ARBA00023015"/>
    </source>
</evidence>
<dbReference type="FunFam" id="1.10.10.60:FF:000185">
    <property type="entry name" value="MYB transcription factor"/>
    <property type="match status" value="1"/>
</dbReference>
<evidence type="ECO:0000256" key="4">
    <source>
        <dbReference type="ARBA" id="ARBA00023125"/>
    </source>
</evidence>
<gene>
    <name evidence="10" type="primary">25500482</name>
    <name evidence="9" type="ordered locus">MTR_8g017390</name>
</gene>
<name>A0A072TMI8_MEDTR</name>
<sequence>MGHHSCCNKEKVNRGLWSPEEDEKLIKYITTYGQDCCWSSVPKLAGLQRCGKSCRLRWINYLRPDLKRGSFSHQEVALIVELHNILGNRWAQIAKHLPGRTDNEVKNFWNSSMKKKLISYDNVPSFTPFYDIHIPYNTGSKKSFFPLNANPNVILNFNPYHQDLLYLSNSFPNLQCFQQPDTKVDINNNFNAKFPPNQNPIIPEIVLPSNPSSCEDTWSLDCVALDLNPSQLENQISKSGTSINQSSLMQQYDQYHDDHNLVKLEALVPKLVNDQSLEDYACSILDYSSDSKEHVILNSYHHHHQDQFYLPTSSLNLQGNFYQIDTKVDMINNHYNPNFLDIENQIPSNPFPDEDPWSLDCVALHINRIKENPSDTSQHHNLVNPIVLMPQQYDQCHDHHLVEMEPIIVPKLVNDQSLEEHDCCILDSSDSKKHEALSIIYPQDQNMEVDQLDNYTDALRLSLPSSSSQTVNYKP</sequence>
<evidence type="ECO:0000313" key="10">
    <source>
        <dbReference type="EnsemblPlants" id="KEH18386"/>
    </source>
</evidence>
<feature type="domain" description="Myb-like" evidence="7">
    <location>
        <begin position="63"/>
        <end position="113"/>
    </location>
</feature>
<evidence type="ECO:0000256" key="5">
    <source>
        <dbReference type="ARBA" id="ARBA00023163"/>
    </source>
</evidence>
<keyword evidence="2" id="KW-0677">Repeat</keyword>
<proteinExistence type="predicted"/>
<dbReference type="SUPFAM" id="SSF46689">
    <property type="entry name" value="Homeodomain-like"/>
    <property type="match status" value="1"/>
</dbReference>
<comment type="subcellular location">
    <subcellularLocation>
        <location evidence="1">Nucleus</location>
    </subcellularLocation>
</comment>
<dbReference type="PANTHER" id="PTHR47997">
    <property type="entry name" value="MYB DOMAIN PROTEIN 55"/>
    <property type="match status" value="1"/>
</dbReference>
<keyword evidence="5" id="KW-0804">Transcription</keyword>
<evidence type="ECO:0000259" key="8">
    <source>
        <dbReference type="PROSITE" id="PS51294"/>
    </source>
</evidence>
<evidence type="ECO:0000256" key="6">
    <source>
        <dbReference type="ARBA" id="ARBA00023242"/>
    </source>
</evidence>
<dbReference type="SMART" id="SM00717">
    <property type="entry name" value="SANT"/>
    <property type="match status" value="2"/>
</dbReference>
<protein>
    <submittedName>
        <fullName evidence="9">Myb-like DNA-binding domain protein</fullName>
    </submittedName>
</protein>
<feature type="domain" description="HTH myb-type" evidence="8">
    <location>
        <begin position="63"/>
        <end position="117"/>
    </location>
</feature>
<dbReference type="Proteomes" id="UP000002051">
    <property type="component" value="Chromosome 8"/>
</dbReference>
<dbReference type="PANTHER" id="PTHR47997:SF87">
    <property type="entry name" value="TRANSCRIPTION FACTOR MYB26"/>
    <property type="match status" value="1"/>
</dbReference>
<dbReference type="InterPro" id="IPR001005">
    <property type="entry name" value="SANT/Myb"/>
</dbReference>
<dbReference type="GO" id="GO:0000976">
    <property type="term" value="F:transcription cis-regulatory region binding"/>
    <property type="evidence" value="ECO:0000318"/>
    <property type="project" value="GO_Central"/>
</dbReference>
<feature type="domain" description="Myb-like" evidence="7">
    <location>
        <begin position="9"/>
        <end position="62"/>
    </location>
</feature>
<dbReference type="Gene3D" id="1.10.10.60">
    <property type="entry name" value="Homeodomain-like"/>
    <property type="match status" value="2"/>
</dbReference>
<organism evidence="9 11">
    <name type="scientific">Medicago truncatula</name>
    <name type="common">Barrel medic</name>
    <name type="synonym">Medicago tribuloides</name>
    <dbReference type="NCBI Taxonomy" id="3880"/>
    <lineage>
        <taxon>Eukaryota</taxon>
        <taxon>Viridiplantae</taxon>
        <taxon>Streptophyta</taxon>
        <taxon>Embryophyta</taxon>
        <taxon>Tracheophyta</taxon>
        <taxon>Spermatophyta</taxon>
        <taxon>Magnoliopsida</taxon>
        <taxon>eudicotyledons</taxon>
        <taxon>Gunneridae</taxon>
        <taxon>Pentapetalae</taxon>
        <taxon>rosids</taxon>
        <taxon>fabids</taxon>
        <taxon>Fabales</taxon>
        <taxon>Fabaceae</taxon>
        <taxon>Papilionoideae</taxon>
        <taxon>50 kb inversion clade</taxon>
        <taxon>NPAAA clade</taxon>
        <taxon>Hologalegina</taxon>
        <taxon>IRL clade</taxon>
        <taxon>Trifolieae</taxon>
        <taxon>Medicago</taxon>
    </lineage>
</organism>
<dbReference type="PROSITE" id="PS50090">
    <property type="entry name" value="MYB_LIKE"/>
    <property type="match status" value="2"/>
</dbReference>
<dbReference type="InterPro" id="IPR009057">
    <property type="entry name" value="Homeodomain-like_sf"/>
</dbReference>
<dbReference type="FunFam" id="1.10.10.60:FF:000140">
    <property type="entry name" value="Myb transcription factor"/>
    <property type="match status" value="1"/>
</dbReference>
<dbReference type="EMBL" id="CM001224">
    <property type="protein sequence ID" value="KEH18386.1"/>
    <property type="molecule type" value="Genomic_DNA"/>
</dbReference>
<dbReference type="HOGENOM" id="CLU_028567_1_2_1"/>